<evidence type="ECO:0000259" key="1">
    <source>
        <dbReference type="Pfam" id="PF21671"/>
    </source>
</evidence>
<dbReference type="InterPro" id="IPR038955">
    <property type="entry name" value="PriA/CPL1_fungi"/>
</dbReference>
<organism evidence="2 3">
    <name type="scientific">Rhizoctonia solani</name>
    <dbReference type="NCBI Taxonomy" id="456999"/>
    <lineage>
        <taxon>Eukaryota</taxon>
        <taxon>Fungi</taxon>
        <taxon>Dikarya</taxon>
        <taxon>Basidiomycota</taxon>
        <taxon>Agaricomycotina</taxon>
        <taxon>Agaricomycetes</taxon>
        <taxon>Cantharellales</taxon>
        <taxon>Ceratobasidiaceae</taxon>
        <taxon>Rhizoctonia</taxon>
    </lineage>
</organism>
<dbReference type="AlphaFoldDB" id="A0A8H3GEU2"/>
<sequence length="246" mass="26280">MSSRGVFCSPLPSRQSLQVQPSITLRFVFEFVICLRASLKRKFPAMRPSFIVTALLALASTAVATFDQACPLLYALVPNAKKDKCICLLGLKTQPLKAGCTAVVKKGLLGIPYCESTCPSHPQPSGHYGKAKRNQPILGPDGTLQRCPSAMTACPIDSPPALNGDRATATISSNEPYECVDSSEDLYNCGGCSSTGLGVSCMDLPGVRGTSCTEGKCVIYSCMKGYTPSINDKGEQECIRKSPRRI</sequence>
<dbReference type="Pfam" id="PF21671">
    <property type="entry name" value="CPL1-like"/>
    <property type="match status" value="1"/>
</dbReference>
<evidence type="ECO:0000313" key="2">
    <source>
        <dbReference type="EMBL" id="CAE6449356.1"/>
    </source>
</evidence>
<feature type="domain" description="Protein CPL1-like" evidence="1">
    <location>
        <begin position="177"/>
        <end position="232"/>
    </location>
</feature>
<dbReference type="PANTHER" id="PTHR35192:SF2">
    <property type="entry name" value="APPLE DOMAIN-CONTAINING PROTEIN"/>
    <property type="match status" value="1"/>
</dbReference>
<accession>A0A8H3GEU2</accession>
<proteinExistence type="predicted"/>
<dbReference type="InterPro" id="IPR048661">
    <property type="entry name" value="CPL1-like"/>
</dbReference>
<protein>
    <recommendedName>
        <fullName evidence="1">Protein CPL1-like domain-containing protein</fullName>
    </recommendedName>
</protein>
<gene>
    <name evidence="2" type="ORF">RDB_LOCUS143157</name>
</gene>
<comment type="caution">
    <text evidence="2">The sequence shown here is derived from an EMBL/GenBank/DDBJ whole genome shotgun (WGS) entry which is preliminary data.</text>
</comment>
<dbReference type="PANTHER" id="PTHR35192">
    <property type="entry name" value="PROTEIN, PUTATIVE-RELATED"/>
    <property type="match status" value="1"/>
</dbReference>
<evidence type="ECO:0000313" key="3">
    <source>
        <dbReference type="Proteomes" id="UP000663846"/>
    </source>
</evidence>
<dbReference type="Proteomes" id="UP000663846">
    <property type="component" value="Unassembled WGS sequence"/>
</dbReference>
<dbReference type="EMBL" id="CAJMWS010000521">
    <property type="protein sequence ID" value="CAE6449356.1"/>
    <property type="molecule type" value="Genomic_DNA"/>
</dbReference>
<reference evidence="2" key="1">
    <citation type="submission" date="2021-01" db="EMBL/GenBank/DDBJ databases">
        <authorList>
            <person name="Kaushik A."/>
        </authorList>
    </citation>
    <scope>NUCLEOTIDE SEQUENCE</scope>
    <source>
        <strain evidence="2">AG1-1C</strain>
    </source>
</reference>
<name>A0A8H3GEU2_9AGAM</name>